<proteinExistence type="predicted"/>
<reference evidence="1 2" key="1">
    <citation type="submission" date="2019-04" db="EMBL/GenBank/DDBJ databases">
        <title>Phreatobacter aquaticus sp. nov.</title>
        <authorList>
            <person name="Choi A."/>
        </authorList>
    </citation>
    <scope>NUCLEOTIDE SEQUENCE [LARGE SCALE GENOMIC DNA]</scope>
    <source>
        <strain evidence="1 2">KCTC 52518</strain>
    </source>
</reference>
<keyword evidence="2" id="KW-1185">Reference proteome</keyword>
<evidence type="ECO:0000313" key="1">
    <source>
        <dbReference type="EMBL" id="QCI67234.1"/>
    </source>
</evidence>
<sequence>MADVPPGRSFSAADRIVMRAIYRRCCADLGLAGGTSSRHQALARTIMQHYVAGATDPERLAALALGEARKAARRATARPRTPWASLMALLGWLQPRQA</sequence>
<name>A0A4D7B0R5_9HYPH</name>
<dbReference type="EMBL" id="CP039690">
    <property type="protein sequence ID" value="QCI67234.1"/>
    <property type="molecule type" value="Genomic_DNA"/>
</dbReference>
<organism evidence="1 2">
    <name type="scientific">Phreatobacter stygius</name>
    <dbReference type="NCBI Taxonomy" id="1940610"/>
    <lineage>
        <taxon>Bacteria</taxon>
        <taxon>Pseudomonadati</taxon>
        <taxon>Pseudomonadota</taxon>
        <taxon>Alphaproteobacteria</taxon>
        <taxon>Hyphomicrobiales</taxon>
        <taxon>Phreatobacteraceae</taxon>
        <taxon>Phreatobacter</taxon>
    </lineage>
</organism>
<gene>
    <name evidence="1" type="ORF">E8M01_25170</name>
</gene>
<evidence type="ECO:0000313" key="2">
    <source>
        <dbReference type="Proteomes" id="UP000298781"/>
    </source>
</evidence>
<dbReference type="RefSeq" id="WP_136962669.1">
    <property type="nucleotide sequence ID" value="NZ_CP039690.1"/>
</dbReference>
<protein>
    <submittedName>
        <fullName evidence="1">Uncharacterized protein</fullName>
    </submittedName>
</protein>
<accession>A0A4D7B0R5</accession>
<dbReference type="AlphaFoldDB" id="A0A4D7B0R5"/>
<dbReference type="Proteomes" id="UP000298781">
    <property type="component" value="Chromosome"/>
</dbReference>
<dbReference type="KEGG" id="pstg:E8M01_25170"/>